<evidence type="ECO:0000313" key="9">
    <source>
        <dbReference type="Proteomes" id="UP000249829"/>
    </source>
</evidence>
<dbReference type="InterPro" id="IPR012132">
    <property type="entry name" value="GMC_OxRdtase"/>
</dbReference>
<dbReference type="SUPFAM" id="SSF54373">
    <property type="entry name" value="FAD-linked reductases, C-terminal domain"/>
    <property type="match status" value="1"/>
</dbReference>
<dbReference type="PANTHER" id="PTHR11552">
    <property type="entry name" value="GLUCOSE-METHANOL-CHOLINE GMC OXIDOREDUCTASE"/>
    <property type="match status" value="1"/>
</dbReference>
<feature type="active site" description="Proton acceptor" evidence="3">
    <location>
        <position position="582"/>
    </location>
</feature>
<comment type="cofactor">
    <cofactor evidence="4">
        <name>FAD</name>
        <dbReference type="ChEBI" id="CHEBI:57692"/>
    </cofactor>
</comment>
<evidence type="ECO:0000259" key="6">
    <source>
        <dbReference type="PROSITE" id="PS00623"/>
    </source>
</evidence>
<evidence type="ECO:0000256" key="4">
    <source>
        <dbReference type="PIRSR" id="PIRSR000137-2"/>
    </source>
</evidence>
<evidence type="ECO:0000256" key="5">
    <source>
        <dbReference type="RuleBase" id="RU003968"/>
    </source>
</evidence>
<dbReference type="GO" id="GO:0050660">
    <property type="term" value="F:flavin adenine dinucleotide binding"/>
    <property type="evidence" value="ECO:0007669"/>
    <property type="project" value="InterPro"/>
</dbReference>
<dbReference type="OMA" id="PVPNCKH"/>
<comment type="similarity">
    <text evidence="1 5">Belongs to the GMC oxidoreductase family.</text>
</comment>
<dbReference type="Pfam" id="PF05199">
    <property type="entry name" value="GMC_oxred_C"/>
    <property type="match status" value="1"/>
</dbReference>
<sequence>MLIAATGAHGFAAHLHRAEEGDPDVDAVFHYVVAGGGTAGVTVAARLAEHGFRVALVEAGDFYETAHPLAKIPGMAVVGIGANVDTATPVDWRFVAKSVPGANYRDIHYARGKCVGGSSALNLMIYNRPDTGTMDRWAELVQDDSYTFDRVLPFFQRTPAFTPADNAERPLNASAGYNPAAFAAGGPLQVSYPVDSVAFSSWMERAMYDIGFGETQDFNSGTLLGAQYCSLTIHPSDRTRCSSETAFGRIGDSMSKIRLYTKTMAKKILFDSARKAIGVVVRTGNATSTYTLRATREIIVSAGAFHSPQLLMVSGVGPADILGDQDIQQIVDLPGVGQNMWDHVMFGPTYRVAMQTLTSVPTNPAFFAQQVLKYTNEKRGLLTNPGGDYLAFEKIPEHLRRAFSDETSQHLSWFAPTWPEAEYISAALYTGDFADPFFSQPTDGAQYATILGTLVAPTSRGNITISSNDTDDLPIINPNWLATESDAQVCVAIYRRVREAFQAIAPIVDGDEYFPGSQFQTDEQLLDVIRNTVMTIYHAACTCKMGTSNDPMAVVDNRARVFGVSGLRVVDASAFPLLPPGHPQAVVCMSLPMREGIMLTRFALDMLAEKIAADIIGGSDE</sequence>
<dbReference type="AlphaFoldDB" id="A0A2V5HAL5"/>
<feature type="binding site" evidence="4">
    <location>
        <begin position="583"/>
        <end position="584"/>
    </location>
    <ligand>
        <name>FAD</name>
        <dbReference type="ChEBI" id="CHEBI:57692"/>
    </ligand>
</feature>
<dbReference type="EMBL" id="KZ825148">
    <property type="protein sequence ID" value="PYI18103.1"/>
    <property type="molecule type" value="Genomic_DNA"/>
</dbReference>
<dbReference type="GO" id="GO:0044550">
    <property type="term" value="P:secondary metabolite biosynthetic process"/>
    <property type="evidence" value="ECO:0007669"/>
    <property type="project" value="TreeGrafter"/>
</dbReference>
<evidence type="ECO:0000256" key="1">
    <source>
        <dbReference type="ARBA" id="ARBA00010790"/>
    </source>
</evidence>
<feature type="domain" description="Glucose-methanol-choline oxidoreductase N-terminal" evidence="7">
    <location>
        <begin position="303"/>
        <end position="317"/>
    </location>
</feature>
<evidence type="ECO:0000256" key="2">
    <source>
        <dbReference type="ARBA" id="ARBA00023180"/>
    </source>
</evidence>
<evidence type="ECO:0000256" key="3">
    <source>
        <dbReference type="PIRSR" id="PIRSR000137-1"/>
    </source>
</evidence>
<evidence type="ECO:0000313" key="8">
    <source>
        <dbReference type="EMBL" id="PYI18103.1"/>
    </source>
</evidence>
<feature type="domain" description="Glucose-methanol-choline oxidoreductase N-terminal" evidence="6">
    <location>
        <begin position="112"/>
        <end position="135"/>
    </location>
</feature>
<dbReference type="STRING" id="1450538.A0A2V5HAL5"/>
<gene>
    <name evidence="8" type="ORF">BO99DRAFT_336344</name>
</gene>
<proteinExistence type="inferred from homology"/>
<dbReference type="SUPFAM" id="SSF51905">
    <property type="entry name" value="FAD/NAD(P)-binding domain"/>
    <property type="match status" value="1"/>
</dbReference>
<dbReference type="Gene3D" id="3.50.50.60">
    <property type="entry name" value="FAD/NAD(P)-binding domain"/>
    <property type="match status" value="1"/>
</dbReference>
<dbReference type="InterPro" id="IPR036188">
    <property type="entry name" value="FAD/NAD-bd_sf"/>
</dbReference>
<protein>
    <submittedName>
        <fullName evidence="8">Putative GMC oxidoreductase</fullName>
    </submittedName>
</protein>
<dbReference type="InterPro" id="IPR000172">
    <property type="entry name" value="GMC_OxRdtase_N"/>
</dbReference>
<name>A0A2V5HAL5_ASPV1</name>
<dbReference type="GO" id="GO:0016614">
    <property type="term" value="F:oxidoreductase activity, acting on CH-OH group of donors"/>
    <property type="evidence" value="ECO:0007669"/>
    <property type="project" value="InterPro"/>
</dbReference>
<keyword evidence="5" id="KW-0285">Flavoprotein</keyword>
<dbReference type="PIRSF" id="PIRSF000137">
    <property type="entry name" value="Alcohol_oxidase"/>
    <property type="match status" value="1"/>
</dbReference>
<accession>A0A2V5HAL5</accession>
<keyword evidence="9" id="KW-1185">Reference proteome</keyword>
<feature type="active site" description="Proton donor" evidence="3">
    <location>
        <position position="538"/>
    </location>
</feature>
<keyword evidence="4 5" id="KW-0274">FAD</keyword>
<keyword evidence="2" id="KW-0325">Glycoprotein</keyword>
<dbReference type="PANTHER" id="PTHR11552:SF138">
    <property type="entry name" value="DEHYDROGENASE PKFF-RELATED"/>
    <property type="match status" value="1"/>
</dbReference>
<evidence type="ECO:0000259" key="7">
    <source>
        <dbReference type="PROSITE" id="PS00624"/>
    </source>
</evidence>
<dbReference type="InterPro" id="IPR007867">
    <property type="entry name" value="GMC_OxRtase_C"/>
</dbReference>
<dbReference type="Proteomes" id="UP000249829">
    <property type="component" value="Unassembled WGS sequence"/>
</dbReference>
<dbReference type="Gene3D" id="3.30.560.10">
    <property type="entry name" value="Glucose Oxidase, domain 3"/>
    <property type="match status" value="1"/>
</dbReference>
<dbReference type="Pfam" id="PF00732">
    <property type="entry name" value="GMC_oxred_N"/>
    <property type="match status" value="1"/>
</dbReference>
<organism evidence="8 9">
    <name type="scientific">Aspergillus violaceofuscus (strain CBS 115571)</name>
    <dbReference type="NCBI Taxonomy" id="1450538"/>
    <lineage>
        <taxon>Eukaryota</taxon>
        <taxon>Fungi</taxon>
        <taxon>Dikarya</taxon>
        <taxon>Ascomycota</taxon>
        <taxon>Pezizomycotina</taxon>
        <taxon>Eurotiomycetes</taxon>
        <taxon>Eurotiomycetidae</taxon>
        <taxon>Eurotiales</taxon>
        <taxon>Aspergillaceae</taxon>
        <taxon>Aspergillus</taxon>
    </lineage>
</organism>
<dbReference type="PROSITE" id="PS00624">
    <property type="entry name" value="GMC_OXRED_2"/>
    <property type="match status" value="1"/>
</dbReference>
<reference evidence="8 9" key="1">
    <citation type="submission" date="2018-02" db="EMBL/GenBank/DDBJ databases">
        <title>The genomes of Aspergillus section Nigri reveals drivers in fungal speciation.</title>
        <authorList>
            <consortium name="DOE Joint Genome Institute"/>
            <person name="Vesth T.C."/>
            <person name="Nybo J."/>
            <person name="Theobald S."/>
            <person name="Brandl J."/>
            <person name="Frisvad J.C."/>
            <person name="Nielsen K.F."/>
            <person name="Lyhne E.K."/>
            <person name="Kogle M.E."/>
            <person name="Kuo A."/>
            <person name="Riley R."/>
            <person name="Clum A."/>
            <person name="Nolan M."/>
            <person name="Lipzen A."/>
            <person name="Salamov A."/>
            <person name="Henrissat B."/>
            <person name="Wiebenga A."/>
            <person name="De vries R.P."/>
            <person name="Grigoriev I.V."/>
            <person name="Mortensen U.H."/>
            <person name="Andersen M.R."/>
            <person name="Baker S.E."/>
        </authorList>
    </citation>
    <scope>NUCLEOTIDE SEQUENCE [LARGE SCALE GENOMIC DNA]</scope>
    <source>
        <strain evidence="8 9">CBS 115571</strain>
    </source>
</reference>
<dbReference type="PROSITE" id="PS00623">
    <property type="entry name" value="GMC_OXRED_1"/>
    <property type="match status" value="1"/>
</dbReference>